<reference evidence="1" key="1">
    <citation type="submission" date="2021-06" db="EMBL/GenBank/DDBJ databases">
        <authorList>
            <person name="Kallberg Y."/>
            <person name="Tangrot J."/>
            <person name="Rosling A."/>
        </authorList>
    </citation>
    <scope>NUCLEOTIDE SEQUENCE</scope>
    <source>
        <strain evidence="1">28 12/20/2015</strain>
    </source>
</reference>
<sequence length="79" mass="8836">MSSTMLPPPSTTYNNADELLQNALETILQNLQSKYQNWPEHQQAATREALNNMINAPVIVLQNPQIIHTRGRPSGSSNH</sequence>
<accession>A0ACA9KEC4</accession>
<name>A0ACA9KEC4_9GLOM</name>
<proteinExistence type="predicted"/>
<comment type="caution">
    <text evidence="1">The sequence shown here is derived from an EMBL/GenBank/DDBJ whole genome shotgun (WGS) entry which is preliminary data.</text>
</comment>
<dbReference type="Proteomes" id="UP000789366">
    <property type="component" value="Unassembled WGS sequence"/>
</dbReference>
<evidence type="ECO:0000313" key="1">
    <source>
        <dbReference type="EMBL" id="CAG8468386.1"/>
    </source>
</evidence>
<keyword evidence="2" id="KW-1185">Reference proteome</keyword>
<organism evidence="1 2">
    <name type="scientific">Cetraspora pellucida</name>
    <dbReference type="NCBI Taxonomy" id="1433469"/>
    <lineage>
        <taxon>Eukaryota</taxon>
        <taxon>Fungi</taxon>
        <taxon>Fungi incertae sedis</taxon>
        <taxon>Mucoromycota</taxon>
        <taxon>Glomeromycotina</taxon>
        <taxon>Glomeromycetes</taxon>
        <taxon>Diversisporales</taxon>
        <taxon>Gigasporaceae</taxon>
        <taxon>Cetraspora</taxon>
    </lineage>
</organism>
<gene>
    <name evidence="1" type="ORF">SPELUC_LOCUS1578</name>
</gene>
<evidence type="ECO:0000313" key="2">
    <source>
        <dbReference type="Proteomes" id="UP000789366"/>
    </source>
</evidence>
<dbReference type="EMBL" id="CAJVPW010000869">
    <property type="protein sequence ID" value="CAG8468386.1"/>
    <property type="molecule type" value="Genomic_DNA"/>
</dbReference>
<protein>
    <submittedName>
        <fullName evidence="1">4244_t:CDS:1</fullName>
    </submittedName>
</protein>